<protein>
    <submittedName>
        <fullName evidence="2">Uncharacterized protein</fullName>
    </submittedName>
</protein>
<keyword evidence="1" id="KW-0472">Membrane</keyword>
<evidence type="ECO:0000313" key="3">
    <source>
        <dbReference type="Proteomes" id="UP000178017"/>
    </source>
</evidence>
<keyword evidence="1" id="KW-1133">Transmembrane helix</keyword>
<evidence type="ECO:0000256" key="1">
    <source>
        <dbReference type="SAM" id="Phobius"/>
    </source>
</evidence>
<reference evidence="2 3" key="1">
    <citation type="journal article" date="2016" name="Nat. Commun.">
        <title>Thousands of microbial genomes shed light on interconnected biogeochemical processes in an aquifer system.</title>
        <authorList>
            <person name="Anantharaman K."/>
            <person name="Brown C.T."/>
            <person name="Hug L.A."/>
            <person name="Sharon I."/>
            <person name="Castelle C.J."/>
            <person name="Probst A.J."/>
            <person name="Thomas B.C."/>
            <person name="Singh A."/>
            <person name="Wilkins M.J."/>
            <person name="Karaoz U."/>
            <person name="Brodie E.L."/>
            <person name="Williams K.H."/>
            <person name="Hubbard S.S."/>
            <person name="Banfield J.F."/>
        </authorList>
    </citation>
    <scope>NUCLEOTIDE SEQUENCE [LARGE SCALE GENOMIC DNA]</scope>
</reference>
<dbReference type="Proteomes" id="UP000178017">
    <property type="component" value="Unassembled WGS sequence"/>
</dbReference>
<dbReference type="EMBL" id="MFDO01000020">
    <property type="protein sequence ID" value="OGE65315.1"/>
    <property type="molecule type" value="Genomic_DNA"/>
</dbReference>
<organism evidence="2 3">
    <name type="scientific">Candidatus Daviesbacteria bacterium RIFCSPLOWO2_01_FULL_40_24</name>
    <dbReference type="NCBI Taxonomy" id="1797787"/>
    <lineage>
        <taxon>Bacteria</taxon>
        <taxon>Candidatus Daviesiibacteriota</taxon>
    </lineage>
</organism>
<dbReference type="AlphaFoldDB" id="A0A1F5MIY5"/>
<comment type="caution">
    <text evidence="2">The sequence shown here is derived from an EMBL/GenBank/DDBJ whole genome shotgun (WGS) entry which is preliminary data.</text>
</comment>
<sequence>MTRLSAQSGVVAPLILIVLLVLLAGGYYLYTNGVVKLPKTPLTSNEPNVELTSEYKNPFDANSQYINPFSTYKNPFDTVK</sequence>
<keyword evidence="1" id="KW-0812">Transmembrane</keyword>
<evidence type="ECO:0000313" key="2">
    <source>
        <dbReference type="EMBL" id="OGE65315.1"/>
    </source>
</evidence>
<feature type="transmembrane region" description="Helical" evidence="1">
    <location>
        <begin position="6"/>
        <end position="30"/>
    </location>
</feature>
<proteinExistence type="predicted"/>
<name>A0A1F5MIY5_9BACT</name>
<gene>
    <name evidence="2" type="ORF">A3B49_00435</name>
</gene>
<accession>A0A1F5MIY5</accession>